<dbReference type="EMBL" id="JACEIO010000072">
    <property type="protein sequence ID" value="MBA4538754.1"/>
    <property type="molecule type" value="Genomic_DNA"/>
</dbReference>
<proteinExistence type="predicted"/>
<reference evidence="2 3" key="1">
    <citation type="submission" date="2020-02" db="EMBL/GenBank/DDBJ databases">
        <title>Bacillus aquiflavi sp. nov., isolated from yellow water of strong flavor Chinese baijiu in Yibin region of China.</title>
        <authorList>
            <person name="Xie J."/>
        </authorList>
    </citation>
    <scope>NUCLEOTIDE SEQUENCE [LARGE SCALE GENOMIC DNA]</scope>
    <source>
        <strain evidence="2 3">3H-10</strain>
    </source>
</reference>
<comment type="caution">
    <text evidence="2">The sequence shown here is derived from an EMBL/GenBank/DDBJ whole genome shotgun (WGS) entry which is preliminary data.</text>
</comment>
<dbReference type="Proteomes" id="UP000472971">
    <property type="component" value="Unassembled WGS sequence"/>
</dbReference>
<accession>A0A6B3W6X2</accession>
<evidence type="ECO:0000313" key="2">
    <source>
        <dbReference type="EMBL" id="NEY83154.1"/>
    </source>
</evidence>
<evidence type="ECO:0000313" key="3">
    <source>
        <dbReference type="Proteomes" id="UP000472971"/>
    </source>
</evidence>
<dbReference type="AlphaFoldDB" id="A0A6B3W6X2"/>
<dbReference type="Proteomes" id="UP000570010">
    <property type="component" value="Unassembled WGS sequence"/>
</dbReference>
<organism evidence="2 3">
    <name type="scientific">Bacillus aquiflavi</name>
    <dbReference type="NCBI Taxonomy" id="2672567"/>
    <lineage>
        <taxon>Bacteria</taxon>
        <taxon>Bacillati</taxon>
        <taxon>Bacillota</taxon>
        <taxon>Bacilli</taxon>
        <taxon>Bacillales</taxon>
        <taxon>Bacillaceae</taxon>
        <taxon>Bacillus</taxon>
    </lineage>
</organism>
<keyword evidence="3" id="KW-1185">Reference proteome</keyword>
<sequence>MTNEKLTIIRETFKNDETGELTPAITVIIDGNIKKVLDIIMEKKGYSDYPEVMRDIIFDGIQNFIKSNPI</sequence>
<gene>
    <name evidence="2" type="ORF">G4D64_17050</name>
    <name evidence="1" type="ORF">H1Z61_16880</name>
</gene>
<reference evidence="1 4" key="2">
    <citation type="submission" date="2020-07" db="EMBL/GenBank/DDBJ databases">
        <authorList>
            <person name="Feng H."/>
        </authorList>
    </citation>
    <scope>NUCLEOTIDE SEQUENCE [LARGE SCALE GENOMIC DNA]</scope>
    <source>
        <strain evidence="4">s-12</strain>
        <strain evidence="1">S-12</strain>
    </source>
</reference>
<evidence type="ECO:0000313" key="1">
    <source>
        <dbReference type="EMBL" id="MBA4538754.1"/>
    </source>
</evidence>
<name>A0A6B3W6X2_9BACI</name>
<dbReference type="RefSeq" id="WP_163243555.1">
    <property type="nucleotide sequence ID" value="NZ_JAAIWN010000084.1"/>
</dbReference>
<evidence type="ECO:0000313" key="4">
    <source>
        <dbReference type="Proteomes" id="UP000570010"/>
    </source>
</evidence>
<dbReference type="EMBL" id="JAAIWN010000084">
    <property type="protein sequence ID" value="NEY83154.1"/>
    <property type="molecule type" value="Genomic_DNA"/>
</dbReference>
<protein>
    <submittedName>
        <fullName evidence="2">Uncharacterized protein</fullName>
    </submittedName>
</protein>